<gene>
    <name evidence="1" type="ORF">FKZ61_05005</name>
</gene>
<dbReference type="AlphaFoldDB" id="A0A540VJP8"/>
<name>A0A540VJP8_9CHLR</name>
<organism evidence="1 2">
    <name type="scientific">Litorilinea aerophila</name>
    <dbReference type="NCBI Taxonomy" id="1204385"/>
    <lineage>
        <taxon>Bacteria</taxon>
        <taxon>Bacillati</taxon>
        <taxon>Chloroflexota</taxon>
        <taxon>Caldilineae</taxon>
        <taxon>Caldilineales</taxon>
        <taxon>Caldilineaceae</taxon>
        <taxon>Litorilinea</taxon>
    </lineage>
</organism>
<accession>A0A540VJP8</accession>
<dbReference type="Proteomes" id="UP000317371">
    <property type="component" value="Unassembled WGS sequence"/>
</dbReference>
<comment type="caution">
    <text evidence="1">The sequence shown here is derived from an EMBL/GenBank/DDBJ whole genome shotgun (WGS) entry which is preliminary data.</text>
</comment>
<proteinExistence type="predicted"/>
<keyword evidence="2" id="KW-1185">Reference proteome</keyword>
<protein>
    <submittedName>
        <fullName evidence="1">Uncharacterized protein</fullName>
    </submittedName>
</protein>
<dbReference type="RefSeq" id="WP_141608984.1">
    <property type="nucleotide sequence ID" value="NZ_VIGC02000005.1"/>
</dbReference>
<dbReference type="EMBL" id="VIGC01000005">
    <property type="protein sequence ID" value="TQE96999.1"/>
    <property type="molecule type" value="Genomic_DNA"/>
</dbReference>
<evidence type="ECO:0000313" key="2">
    <source>
        <dbReference type="Proteomes" id="UP000317371"/>
    </source>
</evidence>
<sequence length="95" mass="10916">MKANLYFANQNDPVAVLDEVKIVRMNDNHTAAPVRIYYKTRKLNARRTMVELHRDRKLTLKLEDGRSCSVLLQHNSLDTEGHTVGVLRVLDELAD</sequence>
<evidence type="ECO:0000313" key="1">
    <source>
        <dbReference type="EMBL" id="TQE96999.1"/>
    </source>
</evidence>
<dbReference type="OrthoDB" id="9854008at2"/>
<reference evidence="1 2" key="1">
    <citation type="submission" date="2019-06" db="EMBL/GenBank/DDBJ databases">
        <title>Genome sequence of Litorilinea aerophila BAA-2444.</title>
        <authorList>
            <person name="Maclea K.S."/>
            <person name="Maurais E.G."/>
            <person name="Iannazzi L.C."/>
        </authorList>
    </citation>
    <scope>NUCLEOTIDE SEQUENCE [LARGE SCALE GENOMIC DNA]</scope>
    <source>
        <strain evidence="1 2">ATCC BAA-2444</strain>
    </source>
</reference>
<dbReference type="InParanoid" id="A0A540VJP8"/>